<name>A0ABQ1HG74_9GAMM</name>
<dbReference type="InterPro" id="IPR010982">
    <property type="entry name" value="Lambda_DNA-bd_dom_sf"/>
</dbReference>
<proteinExistence type="predicted"/>
<gene>
    <name evidence="2" type="ORF">GCM10011521_11340</name>
</gene>
<evidence type="ECO:0000256" key="1">
    <source>
        <dbReference type="SAM" id="MobiDB-lite"/>
    </source>
</evidence>
<protein>
    <recommendedName>
        <fullName evidence="4">HTH cro/C1-type domain-containing protein</fullName>
    </recommendedName>
</protein>
<comment type="caution">
    <text evidence="2">The sequence shown here is derived from an EMBL/GenBank/DDBJ whole genome shotgun (WGS) entry which is preliminary data.</text>
</comment>
<dbReference type="Gene3D" id="1.10.260.40">
    <property type="entry name" value="lambda repressor-like DNA-binding domains"/>
    <property type="match status" value="1"/>
</dbReference>
<feature type="compositionally biased region" description="Polar residues" evidence="1">
    <location>
        <begin position="189"/>
        <end position="202"/>
    </location>
</feature>
<keyword evidence="3" id="KW-1185">Reference proteome</keyword>
<dbReference type="NCBIfam" id="NF040522">
    <property type="entry name" value="VC1465_fam"/>
    <property type="match status" value="1"/>
</dbReference>
<dbReference type="Proteomes" id="UP000623419">
    <property type="component" value="Unassembled WGS sequence"/>
</dbReference>
<accession>A0ABQ1HG74</accession>
<reference evidence="3" key="1">
    <citation type="journal article" date="2019" name="Int. J. Syst. Evol. Microbiol.">
        <title>The Global Catalogue of Microorganisms (GCM) 10K type strain sequencing project: providing services to taxonomists for standard genome sequencing and annotation.</title>
        <authorList>
            <consortium name="The Broad Institute Genomics Platform"/>
            <consortium name="The Broad Institute Genome Sequencing Center for Infectious Disease"/>
            <person name="Wu L."/>
            <person name="Ma J."/>
        </authorList>
    </citation>
    <scope>NUCLEOTIDE SEQUENCE [LARGE SCALE GENOMIC DNA]</scope>
    <source>
        <strain evidence="3">CGMCC 1.15905</strain>
    </source>
</reference>
<feature type="region of interest" description="Disordered" evidence="1">
    <location>
        <begin position="134"/>
        <end position="218"/>
    </location>
</feature>
<dbReference type="EMBL" id="BMKC01000001">
    <property type="protein sequence ID" value="GGA74868.1"/>
    <property type="molecule type" value="Genomic_DNA"/>
</dbReference>
<dbReference type="Pfam" id="PF12375">
    <property type="entry name" value="DUF3653"/>
    <property type="match status" value="1"/>
</dbReference>
<evidence type="ECO:0008006" key="4">
    <source>
        <dbReference type="Google" id="ProtNLM"/>
    </source>
</evidence>
<dbReference type="InterPro" id="IPR021077">
    <property type="entry name" value="Phage_phi-Lf_Orf112"/>
</dbReference>
<dbReference type="RefSeq" id="WP_229668465.1">
    <property type="nucleotide sequence ID" value="NZ_BMKC01000001.1"/>
</dbReference>
<organism evidence="2 3">
    <name type="scientific">Arenimonas soli</name>
    <dbReference type="NCBI Taxonomy" id="2269504"/>
    <lineage>
        <taxon>Bacteria</taxon>
        <taxon>Pseudomonadati</taxon>
        <taxon>Pseudomonadota</taxon>
        <taxon>Gammaproteobacteria</taxon>
        <taxon>Lysobacterales</taxon>
        <taxon>Lysobacteraceae</taxon>
        <taxon>Arenimonas</taxon>
    </lineage>
</organism>
<evidence type="ECO:0000313" key="2">
    <source>
        <dbReference type="EMBL" id="GGA74868.1"/>
    </source>
</evidence>
<feature type="compositionally biased region" description="Pro residues" evidence="1">
    <location>
        <begin position="153"/>
        <end position="177"/>
    </location>
</feature>
<dbReference type="InterPro" id="IPR001387">
    <property type="entry name" value="Cro/C1-type_HTH"/>
</dbReference>
<evidence type="ECO:0000313" key="3">
    <source>
        <dbReference type="Proteomes" id="UP000623419"/>
    </source>
</evidence>
<dbReference type="CDD" id="cd00093">
    <property type="entry name" value="HTH_XRE"/>
    <property type="match status" value="1"/>
</dbReference>
<sequence length="218" mass="23844">MRSKRGRLSRAGYAAKGPRTRAVTASRFREARSTCCLSVPAAAKLLRVTERTLQNWESDRVRIPYAAYKLMRVLRGHELTDPAWRGFRVVGNTLWTPEGHAFRPGHMTWWSLTCRMADEFRARARARAACEPTRSEIVSSGAAAGPVNRPDPAQYPPPTGVLEPPQPSRPTVTPPPAGVSIVPARCRRTPSSNHGVKNTRNVSGVEHAQSGVASGMNA</sequence>